<reference evidence="1 2" key="1">
    <citation type="journal article" date="2016" name="Front. Microbiol.">
        <title>Comprehensive Phylogenetic Analysis of Bovine Non-aureus Staphylococci Species Based on Whole-Genome Sequencing.</title>
        <authorList>
            <person name="Naushad S."/>
            <person name="Barkema H.W."/>
            <person name="Luby C."/>
            <person name="Condas L.A."/>
            <person name="Nobrega D.B."/>
            <person name="Carson D.A."/>
            <person name="De Buck J."/>
        </authorList>
    </citation>
    <scope>NUCLEOTIDE SEQUENCE [LARGE SCALE GENOMIC DNA]</scope>
    <source>
        <strain evidence="1 2">SNUC 4554</strain>
    </source>
</reference>
<dbReference type="EMBL" id="QXUF01000003">
    <property type="protein sequence ID" value="RIN03009.1"/>
    <property type="molecule type" value="Genomic_DNA"/>
</dbReference>
<comment type="caution">
    <text evidence="1">The sequence shown here is derived from an EMBL/GenBank/DDBJ whole genome shotgun (WGS) entry which is preliminary data.</text>
</comment>
<gene>
    <name evidence="1" type="ORF">BU112_00780</name>
</gene>
<dbReference type="Pfam" id="PF11392">
    <property type="entry name" value="AllH"/>
    <property type="match status" value="1"/>
</dbReference>
<dbReference type="RefSeq" id="WP_119585826.1">
    <property type="nucleotide sequence ID" value="NZ_JBOIMP010000001.1"/>
</dbReference>
<dbReference type="Proteomes" id="UP000286317">
    <property type="component" value="Unassembled WGS sequence"/>
</dbReference>
<evidence type="ECO:0000313" key="2">
    <source>
        <dbReference type="Proteomes" id="UP000286317"/>
    </source>
</evidence>
<dbReference type="OrthoDB" id="4933449at2"/>
<proteinExistence type="predicted"/>
<name>A0A418IJ15_9STAP</name>
<protein>
    <submittedName>
        <fullName evidence="1">DUF2877 domain-containing protein</fullName>
    </submittedName>
</protein>
<sequence length="266" mass="29955">MIFHVRSIGPIAQEILGQQQTFYVHSIFEKGFNIVNEDQNLIFIGSDENGTFPFGVTVDHQTKKQLLENIAVNQPIKTTANAMFITDNCQLVWRNQAVHASKVELNSKPLLWAMLHENITAYDFSEYNKGDFSCLKMQSIMEALKQEDNKAVESSLRYLIGRGQGLTPSGDDILTGMLFVHFMKPFICDGNLEIIQELIQEQLTTIVAKAFLDSALKRLFSSKILVLQHQPTVYHMNQLLEVGSSSGKDTLYGIFIATTLRSGAYE</sequence>
<dbReference type="AlphaFoldDB" id="A0A418IJ15"/>
<organism evidence="1 2">
    <name type="scientific">Staphylococcus shinii</name>
    <dbReference type="NCBI Taxonomy" id="2912228"/>
    <lineage>
        <taxon>Bacteria</taxon>
        <taxon>Bacillati</taxon>
        <taxon>Bacillota</taxon>
        <taxon>Bacilli</taxon>
        <taxon>Bacillales</taxon>
        <taxon>Staphylococcaceae</taxon>
        <taxon>Staphylococcus</taxon>
    </lineage>
</organism>
<keyword evidence="2" id="KW-1185">Reference proteome</keyword>
<evidence type="ECO:0000313" key="1">
    <source>
        <dbReference type="EMBL" id="RIN03009.1"/>
    </source>
</evidence>
<dbReference type="InterPro" id="IPR021530">
    <property type="entry name" value="AllH-like"/>
</dbReference>
<accession>A0A418IJ15</accession>